<dbReference type="GO" id="GO:0005975">
    <property type="term" value="P:carbohydrate metabolic process"/>
    <property type="evidence" value="ECO:0007669"/>
    <property type="project" value="InterPro"/>
</dbReference>
<dbReference type="Gene3D" id="1.50.10.10">
    <property type="match status" value="1"/>
</dbReference>
<dbReference type="SUPFAM" id="SSF48208">
    <property type="entry name" value="Six-hairpin glycosidases"/>
    <property type="match status" value="1"/>
</dbReference>
<dbReference type="Proteomes" id="UP001220962">
    <property type="component" value="Chromosome"/>
</dbReference>
<dbReference type="Pfam" id="PF17389">
    <property type="entry name" value="Bac_rhamnosid6H"/>
    <property type="match status" value="1"/>
</dbReference>
<evidence type="ECO:0000259" key="1">
    <source>
        <dbReference type="Pfam" id="PF17389"/>
    </source>
</evidence>
<evidence type="ECO:0000313" key="5">
    <source>
        <dbReference type="Proteomes" id="UP001220962"/>
    </source>
</evidence>
<dbReference type="Pfam" id="PF21104">
    <property type="entry name" value="Glyco_hydro_78_N"/>
    <property type="match status" value="1"/>
</dbReference>
<dbReference type="InterPro" id="IPR035396">
    <property type="entry name" value="Bac_rhamnosid6H"/>
</dbReference>
<proteinExistence type="predicted"/>
<dbReference type="AlphaFoldDB" id="A0AAX3MX51"/>
<evidence type="ECO:0000313" key="6">
    <source>
        <dbReference type="Proteomes" id="UP001221519"/>
    </source>
</evidence>
<sequence>MPMLVPGGSLLERAQDLLPKLYESTIYPREAVQVIADETAFQGWRMQPQSAVEDVLDRTYNSNESFILDFGDHHVGYVSFSVRAAGSPQDAPLRLKLVFGEMPCEMGEEFDSYNGWLSRSWLQDEVIIIDVLPQRIELPRRYTFRYMKVIVLSTSQKYKVQFADIQARAVTSGNLAEVKPLPAGLPADIAEMDRIGIRTLQNCMHTVFEDGPKRDRRLWLGDLRLQALANYYTFNNHDLVKRCLYLFAGLRADQGQISACIFEQPEPHADDTFLFDYSLFFASTLYDYYNATKDKATAELLWPAAKDQIRFALERVDDRGIVRDDPQWWCFVDWHPELNKQAPAQAVLIYCLKRARLLAQELSELELSSMLSMEIDRLTQAALEYLWDENLGYFISGEDRNLSWASQIWMVLAEVPDKEDRAELLDRLFIDPPTVAPMTPYMVHHLIEALFEAGKKEKALDEMRKYWGEMIKDGADTFWEVYNPDDKKMSPYGSNLINSYCHAWSCTPTYFIRKYLI</sequence>
<keyword evidence="3" id="KW-0378">Hydrolase</keyword>
<feature type="domain" description="Glycosyl hydrolase family 78 alpha-rhamnosidase N-terminal" evidence="2">
    <location>
        <begin position="28"/>
        <end position="169"/>
    </location>
</feature>
<dbReference type="InterPro" id="IPR008928">
    <property type="entry name" value="6-hairpin_glycosidase_sf"/>
</dbReference>
<organism evidence="3 5">
    <name type="scientific">Paenibacillus urinalis</name>
    <dbReference type="NCBI Taxonomy" id="521520"/>
    <lineage>
        <taxon>Bacteria</taxon>
        <taxon>Bacillati</taxon>
        <taxon>Bacillota</taxon>
        <taxon>Bacilli</taxon>
        <taxon>Bacillales</taxon>
        <taxon>Paenibacillaceae</taxon>
        <taxon>Paenibacillus</taxon>
    </lineage>
</organism>
<dbReference type="InterPro" id="IPR012341">
    <property type="entry name" value="6hp_glycosidase-like_sf"/>
</dbReference>
<dbReference type="PANTHER" id="PTHR34987:SF4">
    <property type="entry name" value="ALPHA-L-RHAMNOSIDASE C-TERMINAL DOMAIN-CONTAINING PROTEIN"/>
    <property type="match status" value="1"/>
</dbReference>
<dbReference type="PANTHER" id="PTHR34987">
    <property type="entry name" value="C, PUTATIVE (AFU_ORTHOLOGUE AFUA_3G02880)-RELATED"/>
    <property type="match status" value="1"/>
</dbReference>
<gene>
    <name evidence="3" type="ORF">PUW23_15490</name>
    <name evidence="4" type="ORF">PUW25_15245</name>
</gene>
<dbReference type="RefSeq" id="WP_274337272.1">
    <property type="nucleotide sequence ID" value="NZ_CP118101.1"/>
</dbReference>
<name>A0AAX3MX51_9BACL</name>
<reference evidence="3 6" key="1">
    <citation type="submission" date="2023-02" db="EMBL/GenBank/DDBJ databases">
        <title>Pathogen: clinical or host-associated sample.</title>
        <authorList>
            <person name="Hergert J."/>
            <person name="Casey R."/>
            <person name="Wagner J."/>
            <person name="Young E.L."/>
            <person name="Oakeson K.F."/>
        </authorList>
    </citation>
    <scope>NUCLEOTIDE SEQUENCE</scope>
    <source>
        <strain evidence="4 6">2022CK-00829</strain>
        <strain evidence="3">2022CK-00830</strain>
    </source>
</reference>
<dbReference type="EMBL" id="CP118101">
    <property type="protein sequence ID" value="WDH80939.1"/>
    <property type="molecule type" value="Genomic_DNA"/>
</dbReference>
<protein>
    <submittedName>
        <fullName evidence="3">Sugar hydrolase</fullName>
    </submittedName>
</protein>
<dbReference type="Proteomes" id="UP001221519">
    <property type="component" value="Chromosome"/>
</dbReference>
<keyword evidence="6" id="KW-1185">Reference proteome</keyword>
<evidence type="ECO:0000313" key="4">
    <source>
        <dbReference type="EMBL" id="WDI00639.1"/>
    </source>
</evidence>
<dbReference type="GO" id="GO:0016787">
    <property type="term" value="F:hydrolase activity"/>
    <property type="evidence" value="ECO:0007669"/>
    <property type="project" value="UniProtKB-KW"/>
</dbReference>
<accession>A0AAX3MX51</accession>
<dbReference type="InterPro" id="IPR049164">
    <property type="entry name" value="Glyco_hydro_78_N"/>
</dbReference>
<evidence type="ECO:0000313" key="3">
    <source>
        <dbReference type="EMBL" id="WDH80939.1"/>
    </source>
</evidence>
<dbReference type="EMBL" id="CP118108">
    <property type="protein sequence ID" value="WDI00639.1"/>
    <property type="molecule type" value="Genomic_DNA"/>
</dbReference>
<evidence type="ECO:0000259" key="2">
    <source>
        <dbReference type="Pfam" id="PF21104"/>
    </source>
</evidence>
<feature type="domain" description="Alpha-L-rhamnosidase six-hairpin glycosidase" evidence="1">
    <location>
        <begin position="194"/>
        <end position="515"/>
    </location>
</feature>
<dbReference type="Gene3D" id="2.60.120.260">
    <property type="entry name" value="Galactose-binding domain-like"/>
    <property type="match status" value="1"/>
</dbReference>